<accession>A0A917C2V3</accession>
<evidence type="ECO:0000313" key="1">
    <source>
        <dbReference type="EMBL" id="GGF68056.1"/>
    </source>
</evidence>
<keyword evidence="2" id="KW-1185">Reference proteome</keyword>
<proteinExistence type="predicted"/>
<evidence type="ECO:0000313" key="2">
    <source>
        <dbReference type="Proteomes" id="UP000637643"/>
    </source>
</evidence>
<dbReference type="AlphaFoldDB" id="A0A917C2V3"/>
<dbReference type="EMBL" id="BMKR01000004">
    <property type="protein sequence ID" value="GGF68056.1"/>
    <property type="molecule type" value="Genomic_DNA"/>
</dbReference>
<reference evidence="1" key="1">
    <citation type="journal article" date="2014" name="Int. J. Syst. Evol. Microbiol.">
        <title>Complete genome sequence of Corynebacterium casei LMG S-19264T (=DSM 44701T), isolated from a smear-ripened cheese.</title>
        <authorList>
            <consortium name="US DOE Joint Genome Institute (JGI-PGF)"/>
            <person name="Walter F."/>
            <person name="Albersmeier A."/>
            <person name="Kalinowski J."/>
            <person name="Ruckert C."/>
        </authorList>
    </citation>
    <scope>NUCLEOTIDE SEQUENCE</scope>
    <source>
        <strain evidence="1">CGMCC 1.16134</strain>
    </source>
</reference>
<reference evidence="1" key="2">
    <citation type="submission" date="2020-09" db="EMBL/GenBank/DDBJ databases">
        <authorList>
            <person name="Sun Q."/>
            <person name="Zhou Y."/>
        </authorList>
    </citation>
    <scope>NUCLEOTIDE SEQUENCE</scope>
    <source>
        <strain evidence="1">CGMCC 1.16134</strain>
    </source>
</reference>
<comment type="caution">
    <text evidence="1">The sequence shown here is derived from an EMBL/GenBank/DDBJ whole genome shotgun (WGS) entry which is preliminary data.</text>
</comment>
<gene>
    <name evidence="1" type="ORF">GCM10010912_11310</name>
</gene>
<name>A0A917C2V3_9BACL</name>
<dbReference type="Proteomes" id="UP000637643">
    <property type="component" value="Unassembled WGS sequence"/>
</dbReference>
<protein>
    <submittedName>
        <fullName evidence="1">Uncharacterized protein</fullName>
    </submittedName>
</protein>
<organism evidence="1 2">
    <name type="scientific">Paenibacillus albidus</name>
    <dbReference type="NCBI Taxonomy" id="2041023"/>
    <lineage>
        <taxon>Bacteria</taxon>
        <taxon>Bacillati</taxon>
        <taxon>Bacillota</taxon>
        <taxon>Bacilli</taxon>
        <taxon>Bacillales</taxon>
        <taxon>Paenibacillaceae</taxon>
        <taxon>Paenibacillus</taxon>
    </lineage>
</organism>
<sequence length="111" mass="12200">MPYNLPTLPEWAKLTFGIHFQSVFTNAAPSDLLGLSTPVSFPPLQTIPHPKPSPRKAAVNAEFKTITVLEVCQMMNSFIFGPNSRTDATKLVEIGTFVQLSALNSRNELRG</sequence>